<dbReference type="InParanoid" id="D1C413"/>
<dbReference type="InterPro" id="IPR014710">
    <property type="entry name" value="RmlC-like_jellyroll"/>
</dbReference>
<evidence type="ECO:0000313" key="2">
    <source>
        <dbReference type="Proteomes" id="UP000002027"/>
    </source>
</evidence>
<dbReference type="CDD" id="cd10548">
    <property type="entry name" value="cupin_CDO"/>
    <property type="match status" value="1"/>
</dbReference>
<accession>D1C413</accession>
<keyword evidence="2" id="KW-1185">Reference proteome</keyword>
<gene>
    <name evidence="1" type="ordered locus">Sthe_1545</name>
</gene>
<dbReference type="KEGG" id="sti:Sthe_1545"/>
<dbReference type="SUPFAM" id="SSF51182">
    <property type="entry name" value="RmlC-like cupins"/>
    <property type="match status" value="1"/>
</dbReference>
<name>D1C413_SPHTD</name>
<reference evidence="2" key="1">
    <citation type="submission" date="2009-11" db="EMBL/GenBank/DDBJ databases">
        <title>The complete chromosome 1 of Sphaerobacter thermophilus DSM 20745.</title>
        <authorList>
            <person name="Lucas S."/>
            <person name="Copeland A."/>
            <person name="Lapidus A."/>
            <person name="Glavina del Rio T."/>
            <person name="Dalin E."/>
            <person name="Tice H."/>
            <person name="Bruce D."/>
            <person name="Goodwin L."/>
            <person name="Pitluck S."/>
            <person name="Kyrpides N."/>
            <person name="Mavromatis K."/>
            <person name="Ivanova N."/>
            <person name="Mikhailova N."/>
            <person name="LaButti K.M."/>
            <person name="Clum A."/>
            <person name="Sun H.I."/>
            <person name="Brettin T."/>
            <person name="Detter J.C."/>
            <person name="Han C."/>
            <person name="Larimer F."/>
            <person name="Land M."/>
            <person name="Hauser L."/>
            <person name="Markowitz V."/>
            <person name="Cheng J.F."/>
            <person name="Hugenholtz P."/>
            <person name="Woyke T."/>
            <person name="Wu D."/>
            <person name="Steenblock K."/>
            <person name="Schneider S."/>
            <person name="Pukall R."/>
            <person name="Goeker M."/>
            <person name="Klenk H.P."/>
            <person name="Eisen J.A."/>
        </authorList>
    </citation>
    <scope>NUCLEOTIDE SEQUENCE [LARGE SCALE GENOMIC DNA]</scope>
    <source>
        <strain evidence="2">ATCC 49802 / DSM 20745 / S 6022</strain>
    </source>
</reference>
<dbReference type="Proteomes" id="UP000002027">
    <property type="component" value="Chromosome 1"/>
</dbReference>
<dbReference type="HOGENOM" id="CLU_118472_1_0_0"/>
<dbReference type="OrthoDB" id="7059163at2"/>
<dbReference type="InterPro" id="IPR011051">
    <property type="entry name" value="RmlC_Cupin_sf"/>
</dbReference>
<protein>
    <recommendedName>
        <fullName evidence="3">Cysteine dioxygenase type I</fullName>
    </recommendedName>
</protein>
<reference evidence="1 2" key="2">
    <citation type="journal article" date="2010" name="Stand. Genomic Sci.">
        <title>Complete genome sequence of Desulfohalobium retbaense type strain (HR(100)).</title>
        <authorList>
            <person name="Spring S."/>
            <person name="Nolan M."/>
            <person name="Lapidus A."/>
            <person name="Glavina Del Rio T."/>
            <person name="Copeland A."/>
            <person name="Tice H."/>
            <person name="Cheng J.F."/>
            <person name="Lucas S."/>
            <person name="Land M."/>
            <person name="Chen F."/>
            <person name="Bruce D."/>
            <person name="Goodwin L."/>
            <person name="Pitluck S."/>
            <person name="Ivanova N."/>
            <person name="Mavromatis K."/>
            <person name="Mikhailova N."/>
            <person name="Pati A."/>
            <person name="Chen A."/>
            <person name="Palaniappan K."/>
            <person name="Hauser L."/>
            <person name="Chang Y.J."/>
            <person name="Jeffries C.D."/>
            <person name="Munk C."/>
            <person name="Kiss H."/>
            <person name="Chain P."/>
            <person name="Han C."/>
            <person name="Brettin T."/>
            <person name="Detter J.C."/>
            <person name="Schuler E."/>
            <person name="Goker M."/>
            <person name="Rohde M."/>
            <person name="Bristow J."/>
            <person name="Eisen J.A."/>
            <person name="Markowitz V."/>
            <person name="Hugenholtz P."/>
            <person name="Kyrpides N.C."/>
            <person name="Klenk H.P."/>
        </authorList>
    </citation>
    <scope>NUCLEOTIDE SEQUENCE [LARGE SCALE GENOMIC DNA]</scope>
    <source>
        <strain evidence="2">ATCC 49802 / DSM 20745 / S 6022</strain>
    </source>
</reference>
<sequence length="189" mass="21244">MESTKSYSVDQFVEDARTIMSSAADDRQAIVEQLIPLVEKVVWNDALMDPARRTESPGDRPRYIHYQDPDGTLQIYVVEFAPGMPTPVHDHVTWGVIGVCGGAQRTTRYRRVDDGSDPEHATLELIDEEVLERGAVYPLLPPDDIHRIETVGPEPSYSLHVLGTDLRRQHRHIFDVETGKVTAVEGRGM</sequence>
<dbReference type="RefSeq" id="WP_012872027.1">
    <property type="nucleotide sequence ID" value="NC_013523.1"/>
</dbReference>
<dbReference type="AlphaFoldDB" id="D1C413"/>
<dbReference type="EMBL" id="CP001823">
    <property type="protein sequence ID" value="ACZ38980.1"/>
    <property type="molecule type" value="Genomic_DNA"/>
</dbReference>
<dbReference type="STRING" id="479434.Sthe_1545"/>
<dbReference type="eggNOG" id="COG5553">
    <property type="taxonomic scope" value="Bacteria"/>
</dbReference>
<evidence type="ECO:0000313" key="1">
    <source>
        <dbReference type="EMBL" id="ACZ38980.1"/>
    </source>
</evidence>
<organism evidence="1 2">
    <name type="scientific">Sphaerobacter thermophilus (strain ATCC 49802 / DSM 20745 / KCCM 41009 / NCIMB 13125 / S 6022)</name>
    <dbReference type="NCBI Taxonomy" id="479434"/>
    <lineage>
        <taxon>Bacteria</taxon>
        <taxon>Pseudomonadati</taxon>
        <taxon>Thermomicrobiota</taxon>
        <taxon>Thermomicrobia</taxon>
        <taxon>Sphaerobacterales</taxon>
        <taxon>Sphaerobacterineae</taxon>
        <taxon>Sphaerobacteraceae</taxon>
        <taxon>Sphaerobacter</taxon>
    </lineage>
</organism>
<dbReference type="Gene3D" id="2.60.120.10">
    <property type="entry name" value="Jelly Rolls"/>
    <property type="match status" value="1"/>
</dbReference>
<evidence type="ECO:0008006" key="3">
    <source>
        <dbReference type="Google" id="ProtNLM"/>
    </source>
</evidence>
<proteinExistence type="predicted"/>